<dbReference type="Gene3D" id="1.10.3470.10">
    <property type="entry name" value="ABC transporter involved in vitamin B12 uptake, BtuC"/>
    <property type="match status" value="1"/>
</dbReference>
<evidence type="ECO:0000256" key="6">
    <source>
        <dbReference type="ARBA" id="ARBA00022989"/>
    </source>
</evidence>
<feature type="transmembrane region" description="Helical" evidence="8">
    <location>
        <begin position="58"/>
        <end position="82"/>
    </location>
</feature>
<feature type="transmembrane region" description="Helical" evidence="8">
    <location>
        <begin position="122"/>
        <end position="144"/>
    </location>
</feature>
<evidence type="ECO:0000256" key="3">
    <source>
        <dbReference type="ARBA" id="ARBA00022448"/>
    </source>
</evidence>
<keyword evidence="6 8" id="KW-1133">Transmembrane helix</keyword>
<dbReference type="OrthoDB" id="9811975at2"/>
<keyword evidence="4" id="KW-1003">Cell membrane</keyword>
<evidence type="ECO:0000256" key="1">
    <source>
        <dbReference type="ARBA" id="ARBA00004651"/>
    </source>
</evidence>
<dbReference type="AlphaFoldDB" id="A0A3N0E7T4"/>
<dbReference type="Pfam" id="PF01032">
    <property type="entry name" value="FecCD"/>
    <property type="match status" value="1"/>
</dbReference>
<feature type="transmembrane region" description="Helical" evidence="8">
    <location>
        <begin position="150"/>
        <end position="173"/>
    </location>
</feature>
<evidence type="ECO:0000313" key="9">
    <source>
        <dbReference type="EMBL" id="RNL83911.1"/>
    </source>
</evidence>
<evidence type="ECO:0000313" key="10">
    <source>
        <dbReference type="Proteomes" id="UP000267469"/>
    </source>
</evidence>
<reference evidence="9 10" key="1">
    <citation type="submission" date="2018-10" db="EMBL/GenBank/DDBJ databases">
        <title>Sinomicrobium pectinilyticum sp. nov., a pectinase-producing bacterium isolated from alkaline and saline soil, and emended description of the genus Sinomicrobium.</title>
        <authorList>
            <person name="Cheng B."/>
            <person name="Li C."/>
            <person name="Lai Q."/>
            <person name="Du M."/>
            <person name="Shao Z."/>
            <person name="Xu P."/>
            <person name="Yang C."/>
        </authorList>
    </citation>
    <scope>NUCLEOTIDE SEQUENCE [LARGE SCALE GENOMIC DNA]</scope>
    <source>
        <strain evidence="9 10">5DNS001</strain>
    </source>
</reference>
<dbReference type="PANTHER" id="PTHR30472:SF27">
    <property type="entry name" value="PETROBACTIN IMPORT SYSTEM PERMEASE PROTEIN YCLN"/>
    <property type="match status" value="1"/>
</dbReference>
<name>A0A3N0E7T4_SINP1</name>
<comment type="subcellular location">
    <subcellularLocation>
        <location evidence="1">Cell membrane</location>
        <topology evidence="1">Multi-pass membrane protein</topology>
    </subcellularLocation>
</comment>
<dbReference type="RefSeq" id="WP_123216740.1">
    <property type="nucleotide sequence ID" value="NZ_RJTM01000101.1"/>
</dbReference>
<comment type="caution">
    <text evidence="9">The sequence shown here is derived from an EMBL/GenBank/DDBJ whole genome shotgun (WGS) entry which is preliminary data.</text>
</comment>
<evidence type="ECO:0000256" key="7">
    <source>
        <dbReference type="ARBA" id="ARBA00023136"/>
    </source>
</evidence>
<dbReference type="CDD" id="cd06550">
    <property type="entry name" value="TM_ABC_iron-siderophores_like"/>
    <property type="match status" value="1"/>
</dbReference>
<evidence type="ECO:0000256" key="5">
    <source>
        <dbReference type="ARBA" id="ARBA00022692"/>
    </source>
</evidence>
<dbReference type="InterPro" id="IPR000522">
    <property type="entry name" value="ABC_transptr_permease_BtuC"/>
</dbReference>
<evidence type="ECO:0000256" key="2">
    <source>
        <dbReference type="ARBA" id="ARBA00007935"/>
    </source>
</evidence>
<protein>
    <submittedName>
        <fullName evidence="9">ABC transporter permease</fullName>
    </submittedName>
</protein>
<keyword evidence="7 8" id="KW-0472">Membrane</keyword>
<evidence type="ECO:0000256" key="4">
    <source>
        <dbReference type="ARBA" id="ARBA00022475"/>
    </source>
</evidence>
<dbReference type="SUPFAM" id="SSF81345">
    <property type="entry name" value="ABC transporter involved in vitamin B12 uptake, BtuC"/>
    <property type="match status" value="1"/>
</dbReference>
<proteinExistence type="inferred from homology"/>
<evidence type="ECO:0000256" key="8">
    <source>
        <dbReference type="SAM" id="Phobius"/>
    </source>
</evidence>
<keyword evidence="5 8" id="KW-0812">Transmembrane</keyword>
<dbReference type="GO" id="GO:0022857">
    <property type="term" value="F:transmembrane transporter activity"/>
    <property type="evidence" value="ECO:0007669"/>
    <property type="project" value="InterPro"/>
</dbReference>
<keyword evidence="10" id="KW-1185">Reference proteome</keyword>
<feature type="transmembrane region" description="Helical" evidence="8">
    <location>
        <begin position="307"/>
        <end position="326"/>
    </location>
</feature>
<comment type="similarity">
    <text evidence="2">Belongs to the binding-protein-dependent transport system permease family. FecCD subfamily.</text>
</comment>
<dbReference type="Proteomes" id="UP000267469">
    <property type="component" value="Unassembled WGS sequence"/>
</dbReference>
<dbReference type="EMBL" id="RJTM01000101">
    <property type="protein sequence ID" value="RNL83911.1"/>
    <property type="molecule type" value="Genomic_DNA"/>
</dbReference>
<accession>A0A3N0E7T4</accession>
<feature type="transmembrane region" description="Helical" evidence="8">
    <location>
        <begin position="232"/>
        <end position="260"/>
    </location>
</feature>
<feature type="transmembrane region" description="Helical" evidence="8">
    <location>
        <begin position="16"/>
        <end position="38"/>
    </location>
</feature>
<dbReference type="GO" id="GO:0033214">
    <property type="term" value="P:siderophore-iron import into cell"/>
    <property type="evidence" value="ECO:0007669"/>
    <property type="project" value="TreeGrafter"/>
</dbReference>
<dbReference type="InterPro" id="IPR037294">
    <property type="entry name" value="ABC_BtuC-like"/>
</dbReference>
<sequence>MIKRSGRTRNTEYHQVLILSVLMFCLVLVSVFSLFIGVEPLDVRNLFRPDTHDNEILLISRVPRTVTLVLTGAGLAICGVIIQQLAQNKFISPTTTGTLDAAKLGILFGLLLFSQSGLLPKLVFGVFFCFSLTALFTFSIAHFVKRNTVLIPIFGVMYGYTLNALANVIGVHFNMVQNMESWMIGNFSKTLKGQYEVIYILIPLFVICYLYANRFTIVGLGKDFTANMGVNYPVVISVGLILTSIMVSTTMLTVGSIPFIDLVIPNLVSLIHGDNLRQNLPYTACYGAITLVVCDIIGRTIIFPYEIPGSMIVGSLGALVFLFILIKRGR</sequence>
<keyword evidence="3" id="KW-0813">Transport</keyword>
<feature type="transmembrane region" description="Helical" evidence="8">
    <location>
        <begin position="280"/>
        <end position="301"/>
    </location>
</feature>
<organism evidence="9 10">
    <name type="scientific">Sinomicrobium pectinilyticum</name>
    <dbReference type="NCBI Taxonomy" id="1084421"/>
    <lineage>
        <taxon>Bacteria</taxon>
        <taxon>Pseudomonadati</taxon>
        <taxon>Bacteroidota</taxon>
        <taxon>Flavobacteriia</taxon>
        <taxon>Flavobacteriales</taxon>
        <taxon>Flavobacteriaceae</taxon>
        <taxon>Sinomicrobium</taxon>
    </lineage>
</organism>
<dbReference type="PANTHER" id="PTHR30472">
    <property type="entry name" value="FERRIC ENTEROBACTIN TRANSPORT SYSTEM PERMEASE PROTEIN"/>
    <property type="match status" value="1"/>
</dbReference>
<dbReference type="GO" id="GO:0005886">
    <property type="term" value="C:plasma membrane"/>
    <property type="evidence" value="ECO:0007669"/>
    <property type="project" value="UniProtKB-SubCell"/>
</dbReference>
<feature type="transmembrane region" description="Helical" evidence="8">
    <location>
        <begin position="194"/>
        <end position="212"/>
    </location>
</feature>
<gene>
    <name evidence="9" type="ORF">ED312_14480</name>
</gene>